<feature type="transmembrane region" description="Helical" evidence="7">
    <location>
        <begin position="190"/>
        <end position="214"/>
    </location>
</feature>
<dbReference type="EMBL" id="WNBW01000006">
    <property type="protein sequence ID" value="MTU04410.1"/>
    <property type="molecule type" value="Genomic_DNA"/>
</dbReference>
<keyword evidence="5 7" id="KW-1133">Transmembrane helix</keyword>
<dbReference type="InterPro" id="IPR002528">
    <property type="entry name" value="MATE_fam"/>
</dbReference>
<feature type="transmembrane region" description="Helical" evidence="7">
    <location>
        <begin position="89"/>
        <end position="111"/>
    </location>
</feature>
<evidence type="ECO:0000313" key="8">
    <source>
        <dbReference type="EMBL" id="MTT76346.1"/>
    </source>
</evidence>
<name>A0A7X2XGJ6_9FIRM</name>
<dbReference type="Proteomes" id="UP000484547">
    <property type="component" value="Unassembled WGS sequence"/>
</dbReference>
<evidence type="ECO:0000256" key="7">
    <source>
        <dbReference type="SAM" id="Phobius"/>
    </source>
</evidence>
<dbReference type="PANTHER" id="PTHR42925">
    <property type="entry name" value="MULTIDRUG AND TOXIN EFFLUX PROTEIN MATE FAMILY"/>
    <property type="match status" value="1"/>
</dbReference>
<dbReference type="RefSeq" id="WP_155164140.1">
    <property type="nucleotide sequence ID" value="NZ_WNBG01000006.1"/>
</dbReference>
<feature type="transmembrane region" description="Helical" evidence="7">
    <location>
        <begin position="390"/>
        <end position="409"/>
    </location>
</feature>
<evidence type="ECO:0000313" key="9">
    <source>
        <dbReference type="EMBL" id="MTU04410.1"/>
    </source>
</evidence>
<keyword evidence="6 7" id="KW-0472">Membrane</keyword>
<dbReference type="InterPro" id="IPR047135">
    <property type="entry name" value="YsiQ"/>
</dbReference>
<feature type="transmembrane region" description="Helical" evidence="7">
    <location>
        <begin position="12"/>
        <end position="30"/>
    </location>
</feature>
<gene>
    <name evidence="8" type="ORF">GMD11_08720</name>
    <name evidence="9" type="ORF">GMD18_08375</name>
</gene>
<feature type="transmembrane region" description="Helical" evidence="7">
    <location>
        <begin position="55"/>
        <end position="77"/>
    </location>
</feature>
<evidence type="ECO:0000313" key="11">
    <source>
        <dbReference type="Proteomes" id="UP000484547"/>
    </source>
</evidence>
<dbReference type="OrthoDB" id="9806302at2"/>
<feature type="transmembrane region" description="Helical" evidence="7">
    <location>
        <begin position="258"/>
        <end position="279"/>
    </location>
</feature>
<evidence type="ECO:0000256" key="4">
    <source>
        <dbReference type="ARBA" id="ARBA00022692"/>
    </source>
</evidence>
<evidence type="ECO:0000256" key="5">
    <source>
        <dbReference type="ARBA" id="ARBA00022989"/>
    </source>
</evidence>
<dbReference type="Proteomes" id="UP000443070">
    <property type="component" value="Unassembled WGS sequence"/>
</dbReference>
<feature type="transmembrane region" description="Helical" evidence="7">
    <location>
        <begin position="165"/>
        <end position="184"/>
    </location>
</feature>
<keyword evidence="10" id="KW-1185">Reference proteome</keyword>
<dbReference type="NCBIfam" id="TIGR00797">
    <property type="entry name" value="matE"/>
    <property type="match status" value="1"/>
</dbReference>
<dbReference type="PANTHER" id="PTHR42925:SF1">
    <property type="entry name" value="VIRULENCE FACTOR MVIN"/>
    <property type="match status" value="1"/>
</dbReference>
<keyword evidence="4 7" id="KW-0812">Transmembrane</keyword>
<dbReference type="GO" id="GO:0015297">
    <property type="term" value="F:antiporter activity"/>
    <property type="evidence" value="ECO:0007669"/>
    <property type="project" value="InterPro"/>
</dbReference>
<dbReference type="GO" id="GO:0042910">
    <property type="term" value="F:xenobiotic transmembrane transporter activity"/>
    <property type="evidence" value="ECO:0007669"/>
    <property type="project" value="InterPro"/>
</dbReference>
<evidence type="ECO:0000256" key="3">
    <source>
        <dbReference type="ARBA" id="ARBA00022475"/>
    </source>
</evidence>
<evidence type="ECO:0000256" key="2">
    <source>
        <dbReference type="ARBA" id="ARBA00022448"/>
    </source>
</evidence>
<dbReference type="AlphaFoldDB" id="A0A7X2XGJ6"/>
<comment type="caution">
    <text evidence="8">The sequence shown here is derived from an EMBL/GenBank/DDBJ whole genome shotgun (WGS) entry which is preliminary data.</text>
</comment>
<keyword evidence="3" id="KW-1003">Cell membrane</keyword>
<reference evidence="10 11" key="1">
    <citation type="journal article" date="2019" name="Nat. Med.">
        <title>A library of human gut bacterial isolates paired with longitudinal multiomics data enables mechanistic microbiome research.</title>
        <authorList>
            <person name="Poyet M."/>
            <person name="Groussin M."/>
            <person name="Gibbons S.M."/>
            <person name="Avila-Pacheco J."/>
            <person name="Jiang X."/>
            <person name="Kearney S.M."/>
            <person name="Perrotta A.R."/>
            <person name="Berdy B."/>
            <person name="Zhao S."/>
            <person name="Lieberman T.D."/>
            <person name="Swanson P.K."/>
            <person name="Smith M."/>
            <person name="Roesemann S."/>
            <person name="Alexander J.E."/>
            <person name="Rich S.A."/>
            <person name="Livny J."/>
            <person name="Vlamakis H."/>
            <person name="Clish C."/>
            <person name="Bullock K."/>
            <person name="Deik A."/>
            <person name="Scott J."/>
            <person name="Pierce K.A."/>
            <person name="Xavier R.J."/>
            <person name="Alm E.J."/>
        </authorList>
    </citation>
    <scope>NUCLEOTIDE SEQUENCE [LARGE SCALE GENOMIC DNA]</scope>
    <source>
        <strain evidence="8 11">BIOML-A13</strain>
        <strain evidence="9 10">BIOML-A3</strain>
    </source>
</reference>
<organism evidence="8 11">
    <name type="scientific">Phascolarctobacterium faecium</name>
    <dbReference type="NCBI Taxonomy" id="33025"/>
    <lineage>
        <taxon>Bacteria</taxon>
        <taxon>Bacillati</taxon>
        <taxon>Bacillota</taxon>
        <taxon>Negativicutes</taxon>
        <taxon>Acidaminococcales</taxon>
        <taxon>Acidaminococcaceae</taxon>
        <taxon>Phascolarctobacterium</taxon>
    </lineage>
</organism>
<dbReference type="InterPro" id="IPR048279">
    <property type="entry name" value="MdtK-like"/>
</dbReference>
<dbReference type="CDD" id="cd13134">
    <property type="entry name" value="MATE_like_8"/>
    <property type="match status" value="1"/>
</dbReference>
<evidence type="ECO:0000256" key="6">
    <source>
        <dbReference type="ARBA" id="ARBA00023136"/>
    </source>
</evidence>
<sequence>MRSIETTAAKLSVFKMTWPIFIEILLQMMVGNVDQFMLSHYSQKSVAAVGNANQIINIVIIALSVISMAATILIAQYRGAGNKEKVTEVCTVALLTNFIFGLIISSILFCFDNFFLDLLAVPDDIRSEAGLFLRYIGLFIVVQAVYISFISFFRGYSLLKVTMMTSIIMNIINIICNVFLIHGFGPIPPLGVLGVTISTNSSKVLGLLLILYFFRRFINLPLSFKYLRPFPKKTLHNILYLGLPSGGESLSYQLSQMVIMKFVNLMGLVVITTKIYAYIIAMFSYIYSQALAMATQIIVGFLLGRGDQEAVSQRVWQTVRLAVLISGTLTTLLYFNSDHIYGIFTDNPEVLELGRHIFLIEIFLEIGRAVNMVMVMSLQAAGDIKGPVTIGLLSMWLVSVAGAYFFGIVLDFGLIGIWIAMMMDECLRALIFIYRWHSGVWRHKNLI</sequence>
<feature type="transmembrane region" description="Helical" evidence="7">
    <location>
        <begin position="285"/>
        <end position="303"/>
    </location>
</feature>
<dbReference type="Pfam" id="PF01554">
    <property type="entry name" value="MatE"/>
    <property type="match status" value="2"/>
</dbReference>
<dbReference type="PIRSF" id="PIRSF006603">
    <property type="entry name" value="DinF"/>
    <property type="match status" value="1"/>
</dbReference>
<proteinExistence type="predicted"/>
<evidence type="ECO:0000256" key="1">
    <source>
        <dbReference type="ARBA" id="ARBA00004651"/>
    </source>
</evidence>
<comment type="subcellular location">
    <subcellularLocation>
        <location evidence="1">Cell membrane</location>
        <topology evidence="1">Multi-pass membrane protein</topology>
    </subcellularLocation>
</comment>
<dbReference type="EMBL" id="WNBM01000006">
    <property type="protein sequence ID" value="MTT76346.1"/>
    <property type="molecule type" value="Genomic_DNA"/>
</dbReference>
<accession>A0A7X2XGJ6</accession>
<feature type="transmembrane region" description="Helical" evidence="7">
    <location>
        <begin position="315"/>
        <end position="336"/>
    </location>
</feature>
<keyword evidence="2" id="KW-0813">Transport</keyword>
<protein>
    <submittedName>
        <fullName evidence="8">MATE family efflux transporter</fullName>
    </submittedName>
</protein>
<feature type="transmembrane region" description="Helical" evidence="7">
    <location>
        <begin position="131"/>
        <end position="153"/>
    </location>
</feature>
<dbReference type="GO" id="GO:0005886">
    <property type="term" value="C:plasma membrane"/>
    <property type="evidence" value="ECO:0007669"/>
    <property type="project" value="UniProtKB-SubCell"/>
</dbReference>
<evidence type="ECO:0000313" key="10">
    <source>
        <dbReference type="Proteomes" id="UP000443070"/>
    </source>
</evidence>